<sequence length="296" mass="33728">MELKDLIASFGIFQSRRFYKKEKFRYLQMLGQEMKALGWPTKFIHTEKQVLLEKIPVIHLLSGNLEKADTIIMTNYDTPLNSFSSTQFAFMGQSKKSFVINSLISLAVVIICFSAVLFYFYPRLQADGLISWSGLYFVLAVMVSLYLITRYRSGFPKQNNLIINSSSIISMLLYAKEINSDKVAFAFIDQTLPLEEVLAVMQQLLTHKCQIIHLDAVGSSGNLSVISDSYLDLTDRIDLLGKSETAYADYPAEIMITSGEYEEGKIRVRNQLEDNDMEAFERRLQEAKSLLSQIVE</sequence>
<evidence type="ECO:0000256" key="1">
    <source>
        <dbReference type="SAM" id="Phobius"/>
    </source>
</evidence>
<dbReference type="RefSeq" id="WP_013669221.1">
    <property type="nucleotide sequence ID" value="NZ_CAJHLJ010000004.1"/>
</dbReference>
<keyword evidence="1" id="KW-0812">Transmembrane</keyword>
<feature type="transmembrane region" description="Helical" evidence="1">
    <location>
        <begin position="128"/>
        <end position="148"/>
    </location>
</feature>
<evidence type="ECO:0000313" key="5">
    <source>
        <dbReference type="Proteomes" id="UP001069047"/>
    </source>
</evidence>
<evidence type="ECO:0008006" key="6">
    <source>
        <dbReference type="Google" id="ProtNLM"/>
    </source>
</evidence>
<feature type="transmembrane region" description="Helical" evidence="1">
    <location>
        <begin position="98"/>
        <end position="122"/>
    </location>
</feature>
<keyword evidence="1" id="KW-1133">Transmembrane helix</keyword>
<organism evidence="2 5">
    <name type="scientific">Aerococcus mictus</name>
    <dbReference type="NCBI Taxonomy" id="2976810"/>
    <lineage>
        <taxon>Bacteria</taxon>
        <taxon>Bacillati</taxon>
        <taxon>Bacillota</taxon>
        <taxon>Bacilli</taxon>
        <taxon>Lactobacillales</taxon>
        <taxon>Aerococcaceae</taxon>
        <taxon>Aerococcus</taxon>
    </lineage>
</organism>
<evidence type="ECO:0000313" key="2">
    <source>
        <dbReference type="EMBL" id="MCY3087908.1"/>
    </source>
</evidence>
<dbReference type="AlphaFoldDB" id="A0A1E9PN33"/>
<gene>
    <name evidence="3" type="ORF">DBT44_0008960</name>
    <name evidence="2" type="ORF">ODY61_07290</name>
</gene>
<dbReference type="GeneID" id="86858326"/>
<dbReference type="Proteomes" id="UP000250354">
    <property type="component" value="Chromosome"/>
</dbReference>
<reference evidence="2" key="2">
    <citation type="submission" date="2022-09" db="EMBL/GenBank/DDBJ databases">
        <title>Aerococcus urinae taxonomy study.</title>
        <authorList>
            <person name="Christensen J."/>
            <person name="Senneby E."/>
        </authorList>
    </citation>
    <scope>NUCLEOTIDE SEQUENCE</scope>
    <source>
        <strain evidence="2">LUND-41-B12</strain>
    </source>
</reference>
<accession>A0A1E9PN33</accession>
<reference evidence="3 4" key="1">
    <citation type="journal article" date="2020" name="J. Bacteriol.">
        <title>Aerococcus urinae Isolated from Women with Lower Urinary Tract Symptoms: In Vitro Aggregation and Genome Analysis.</title>
        <authorList>
            <person name="Hilt E.E."/>
            <person name="Putonti C."/>
            <person name="Thomas-White K."/>
            <person name="Lewis A.L."/>
            <person name="Visick K.L."/>
            <person name="Gilbert N.M."/>
            <person name="Wolfe A.J."/>
        </authorList>
    </citation>
    <scope>NUCLEOTIDE SEQUENCE [LARGE SCALE GENOMIC DNA]</scope>
    <source>
        <strain evidence="3 4">UMB1016</strain>
    </source>
</reference>
<dbReference type="EMBL" id="JAOTMY010000003">
    <property type="protein sequence ID" value="MCY3087908.1"/>
    <property type="molecule type" value="Genomic_DNA"/>
</dbReference>
<accession>A0A9Q4DEP7</accession>
<keyword evidence="4" id="KW-1185">Reference proteome</keyword>
<reference evidence="3" key="3">
    <citation type="submission" date="2024-02" db="EMBL/GenBank/DDBJ databases">
        <authorList>
            <person name="Choi B."/>
        </authorList>
    </citation>
    <scope>NUCLEOTIDE SEQUENCE</scope>
    <source>
        <strain evidence="3">UMB1016</strain>
    </source>
</reference>
<name>A0A1E9PN33_9LACT</name>
<proteinExistence type="predicted"/>
<keyword evidence="1" id="KW-0472">Membrane</keyword>
<evidence type="ECO:0000313" key="4">
    <source>
        <dbReference type="Proteomes" id="UP000250354"/>
    </source>
</evidence>
<dbReference type="EMBL" id="CP145132">
    <property type="protein sequence ID" value="WWC54497.1"/>
    <property type="molecule type" value="Genomic_DNA"/>
</dbReference>
<evidence type="ECO:0000313" key="3">
    <source>
        <dbReference type="EMBL" id="WWC54497.1"/>
    </source>
</evidence>
<protein>
    <recommendedName>
        <fullName evidence="6">Peptidase M28 domain-containing protein</fullName>
    </recommendedName>
</protein>
<dbReference type="Proteomes" id="UP001069047">
    <property type="component" value="Unassembled WGS sequence"/>
</dbReference>